<dbReference type="PANTHER" id="PTHR13501">
    <property type="entry name" value="CHLOROPLAST 50S RIBOSOMAL PROTEIN L22-RELATED"/>
    <property type="match status" value="1"/>
</dbReference>
<sequence>MRIYVLKVWVIDIGGHMKQVEPIHESLWTLSVLLSVQHIFFYKGCPSYSSVFAAVVDFHFMNPAHRFCRCDPFSFDTCFGHREISIGFHCFSRMGSDSQCQGNDSPKKVNLVAALVRGMRVEDALLQLQVTVKRASKTVYQTLNLPETSWEEKEVVLRKEKEEEEEEETSQALVHTSTTSPFGEMNPGVGKRYKCKDSYEEGSSGSRDPGCVRVGLSTGSIKLLGQYMLIVLDQKQARCSHQLQKFSSPVACGFEDNDYIFQNKKKRKELVIMDGAMTNSAQNIYMCAVVSATWLE</sequence>
<dbReference type="OrthoDB" id="1728876at2759"/>
<evidence type="ECO:0000256" key="1">
    <source>
        <dbReference type="ARBA" id="ARBA00009451"/>
    </source>
</evidence>
<feature type="region of interest" description="Disordered" evidence="5">
    <location>
        <begin position="160"/>
        <end position="189"/>
    </location>
</feature>
<comment type="similarity">
    <text evidence="1 4">Belongs to the universal ribosomal protein uL22 family.</text>
</comment>
<dbReference type="InterPro" id="IPR001063">
    <property type="entry name" value="Ribosomal_uL22"/>
</dbReference>
<dbReference type="InterPro" id="IPR047867">
    <property type="entry name" value="Ribosomal_uL22_bac/org-type"/>
</dbReference>
<feature type="compositionally biased region" description="Polar residues" evidence="5">
    <location>
        <begin position="170"/>
        <end position="181"/>
    </location>
</feature>
<keyword evidence="2 4" id="KW-0689">Ribosomal protein</keyword>
<evidence type="ECO:0000256" key="4">
    <source>
        <dbReference type="RuleBase" id="RU004005"/>
    </source>
</evidence>
<evidence type="ECO:0000256" key="5">
    <source>
        <dbReference type="SAM" id="MobiDB-lite"/>
    </source>
</evidence>
<evidence type="ECO:0000313" key="7">
    <source>
        <dbReference type="Proteomes" id="UP000554482"/>
    </source>
</evidence>
<name>A0A7J6V991_THATH</name>
<dbReference type="Proteomes" id="UP000554482">
    <property type="component" value="Unassembled WGS sequence"/>
</dbReference>
<protein>
    <recommendedName>
        <fullName evidence="8">50S ribosomal protein L22, chloroplastic</fullName>
    </recommendedName>
</protein>
<dbReference type="EMBL" id="JABWDY010035934">
    <property type="protein sequence ID" value="KAF5181636.1"/>
    <property type="molecule type" value="Genomic_DNA"/>
</dbReference>
<proteinExistence type="inferred from homology"/>
<keyword evidence="7" id="KW-1185">Reference proteome</keyword>
<dbReference type="PANTHER" id="PTHR13501:SF8">
    <property type="entry name" value="LARGE RIBOSOMAL SUBUNIT PROTEIN UL22M"/>
    <property type="match status" value="1"/>
</dbReference>
<reference evidence="6 7" key="1">
    <citation type="submission" date="2020-06" db="EMBL/GenBank/DDBJ databases">
        <title>Transcriptomic and genomic resources for Thalictrum thalictroides and T. hernandezii: Facilitating candidate gene discovery in an emerging model plant lineage.</title>
        <authorList>
            <person name="Arias T."/>
            <person name="Riano-Pachon D.M."/>
            <person name="Di Stilio V.S."/>
        </authorList>
    </citation>
    <scope>NUCLEOTIDE SEQUENCE [LARGE SCALE GENOMIC DNA]</scope>
    <source>
        <strain evidence="7">cv. WT478/WT964</strain>
        <tissue evidence="6">Leaves</tissue>
    </source>
</reference>
<evidence type="ECO:0000256" key="2">
    <source>
        <dbReference type="ARBA" id="ARBA00022980"/>
    </source>
</evidence>
<evidence type="ECO:0000313" key="6">
    <source>
        <dbReference type="EMBL" id="KAF5181636.1"/>
    </source>
</evidence>
<dbReference type="Pfam" id="PF00237">
    <property type="entry name" value="Ribosomal_L22"/>
    <property type="match status" value="1"/>
</dbReference>
<dbReference type="InterPro" id="IPR036394">
    <property type="entry name" value="Ribosomal_uL22_sf"/>
</dbReference>
<evidence type="ECO:0008006" key="8">
    <source>
        <dbReference type="Google" id="ProtNLM"/>
    </source>
</evidence>
<evidence type="ECO:0000256" key="3">
    <source>
        <dbReference type="ARBA" id="ARBA00023274"/>
    </source>
</evidence>
<accession>A0A7J6V991</accession>
<dbReference type="SUPFAM" id="SSF54843">
    <property type="entry name" value="Ribosomal protein L22"/>
    <property type="match status" value="1"/>
</dbReference>
<dbReference type="AlphaFoldDB" id="A0A7J6V991"/>
<dbReference type="GO" id="GO:0003735">
    <property type="term" value="F:structural constituent of ribosome"/>
    <property type="evidence" value="ECO:0007669"/>
    <property type="project" value="InterPro"/>
</dbReference>
<organism evidence="6 7">
    <name type="scientific">Thalictrum thalictroides</name>
    <name type="common">Rue-anemone</name>
    <name type="synonym">Anemone thalictroides</name>
    <dbReference type="NCBI Taxonomy" id="46969"/>
    <lineage>
        <taxon>Eukaryota</taxon>
        <taxon>Viridiplantae</taxon>
        <taxon>Streptophyta</taxon>
        <taxon>Embryophyta</taxon>
        <taxon>Tracheophyta</taxon>
        <taxon>Spermatophyta</taxon>
        <taxon>Magnoliopsida</taxon>
        <taxon>Ranunculales</taxon>
        <taxon>Ranunculaceae</taxon>
        <taxon>Thalictroideae</taxon>
        <taxon>Thalictrum</taxon>
    </lineage>
</organism>
<keyword evidence="3 4" id="KW-0687">Ribonucleoprotein</keyword>
<comment type="caution">
    <text evidence="6">The sequence shown here is derived from an EMBL/GenBank/DDBJ whole genome shotgun (WGS) entry which is preliminary data.</text>
</comment>
<gene>
    <name evidence="6" type="ORF">FRX31_028781</name>
</gene>
<dbReference type="GO" id="GO:0006412">
    <property type="term" value="P:translation"/>
    <property type="evidence" value="ECO:0007669"/>
    <property type="project" value="InterPro"/>
</dbReference>
<dbReference type="Gene3D" id="3.90.470.10">
    <property type="entry name" value="Ribosomal protein L22/L17"/>
    <property type="match status" value="1"/>
</dbReference>
<dbReference type="GO" id="GO:0005762">
    <property type="term" value="C:mitochondrial large ribosomal subunit"/>
    <property type="evidence" value="ECO:0007669"/>
    <property type="project" value="TreeGrafter"/>
</dbReference>